<comment type="caution">
    <text evidence="2">The sequence shown here is derived from an EMBL/GenBank/DDBJ whole genome shotgun (WGS) entry which is preliminary data.</text>
</comment>
<name>A0A480AXK1_9BURK</name>
<feature type="compositionally biased region" description="Pro residues" evidence="1">
    <location>
        <begin position="16"/>
        <end position="32"/>
    </location>
</feature>
<dbReference type="AlphaFoldDB" id="A0A480AXK1"/>
<dbReference type="Proteomes" id="UP000301751">
    <property type="component" value="Unassembled WGS sequence"/>
</dbReference>
<proteinExistence type="predicted"/>
<organism evidence="2 3">
    <name type="scientific">Pseudaquabacterium pictum</name>
    <dbReference type="NCBI Taxonomy" id="2315236"/>
    <lineage>
        <taxon>Bacteria</taxon>
        <taxon>Pseudomonadati</taxon>
        <taxon>Pseudomonadota</taxon>
        <taxon>Betaproteobacteria</taxon>
        <taxon>Burkholderiales</taxon>
        <taxon>Sphaerotilaceae</taxon>
        <taxon>Pseudaquabacterium</taxon>
    </lineage>
</organism>
<accession>A0A480AXK1</accession>
<dbReference type="EMBL" id="BJCL01000012">
    <property type="protein sequence ID" value="GCL64952.1"/>
    <property type="molecule type" value="Genomic_DNA"/>
</dbReference>
<feature type="region of interest" description="Disordered" evidence="1">
    <location>
        <begin position="1"/>
        <end position="58"/>
    </location>
</feature>
<gene>
    <name evidence="2" type="ORF">AQPW35_40330</name>
</gene>
<sequence length="212" mass="21823">MAAFYDNSPGMVDDLTPPPAAPAAPAAPPAAATPPASNTADMSAPPAPPPADAAEVKARGSLVETLAAQADAMPHGSEVVVHLGRAAEAAGLAGDDAAAVASEWAGTFKAHGIAANDAVQLVDIGASIHRDGPPDEATEVEWLREVDERLRREFGSAEAADRAADLARAWVQRDARLLAWLEATRLGSHPRVVLALAKAAHTAHKAGKWQPK</sequence>
<dbReference type="RefSeq" id="WP_137734666.1">
    <property type="nucleotide sequence ID" value="NZ_BJCL01000012.1"/>
</dbReference>
<keyword evidence="3" id="KW-1185">Reference proteome</keyword>
<protein>
    <submittedName>
        <fullName evidence="2">Uncharacterized protein</fullName>
    </submittedName>
</protein>
<evidence type="ECO:0000256" key="1">
    <source>
        <dbReference type="SAM" id="MobiDB-lite"/>
    </source>
</evidence>
<evidence type="ECO:0000313" key="3">
    <source>
        <dbReference type="Proteomes" id="UP000301751"/>
    </source>
</evidence>
<evidence type="ECO:0000313" key="2">
    <source>
        <dbReference type="EMBL" id="GCL64952.1"/>
    </source>
</evidence>
<reference evidence="3" key="1">
    <citation type="submission" date="2019-03" db="EMBL/GenBank/DDBJ databases">
        <title>Aquabacterium pictum sp.nov., the first bacteriochlorophyll a-containing freshwater bacterium in the genus Aquabacterium of the class Betaproteobacteria.</title>
        <authorList>
            <person name="Hirose S."/>
            <person name="Tank M."/>
            <person name="Hara E."/>
            <person name="Tamaki H."/>
            <person name="Takaichi S."/>
            <person name="Haruta S."/>
            <person name="Hanada S."/>
        </authorList>
    </citation>
    <scope>NUCLEOTIDE SEQUENCE [LARGE SCALE GENOMIC DNA]</scope>
    <source>
        <strain evidence="3">W35</strain>
    </source>
</reference>